<evidence type="ECO:0000259" key="1">
    <source>
        <dbReference type="SMART" id="SM01001"/>
    </source>
</evidence>
<dbReference type="SMART" id="SM01001">
    <property type="entry name" value="AIRC"/>
    <property type="match status" value="1"/>
</dbReference>
<dbReference type="NCBIfam" id="NF033503">
    <property type="entry name" value="LarB"/>
    <property type="match status" value="1"/>
</dbReference>
<dbReference type="Gene3D" id="3.40.50.1970">
    <property type="match status" value="1"/>
</dbReference>
<gene>
    <name evidence="2" type="primary">larB</name>
    <name evidence="2" type="ORF">IAC79_04825</name>
</gene>
<reference evidence="2" key="1">
    <citation type="submission" date="2020-10" db="EMBL/GenBank/DDBJ databases">
        <authorList>
            <person name="Gilroy R."/>
        </authorList>
    </citation>
    <scope>NUCLEOTIDE SEQUENCE</scope>
    <source>
        <strain evidence="2">35461</strain>
    </source>
</reference>
<dbReference type="GO" id="GO:0016787">
    <property type="term" value="F:hydrolase activity"/>
    <property type="evidence" value="ECO:0007669"/>
    <property type="project" value="InterPro"/>
</dbReference>
<name>A0A9D1T377_9BACT</name>
<organism evidence="2 3">
    <name type="scientific">Candidatus Spyradenecus faecavium</name>
    <dbReference type="NCBI Taxonomy" id="2840947"/>
    <lineage>
        <taxon>Bacteria</taxon>
        <taxon>Pseudomonadati</taxon>
        <taxon>Lentisphaerota</taxon>
        <taxon>Lentisphaeria</taxon>
        <taxon>Lentisphaerales</taxon>
        <taxon>Lentisphaeraceae</taxon>
        <taxon>Lentisphaeraceae incertae sedis</taxon>
        <taxon>Candidatus Spyradenecus</taxon>
    </lineage>
</organism>
<evidence type="ECO:0000313" key="3">
    <source>
        <dbReference type="Proteomes" id="UP000886845"/>
    </source>
</evidence>
<dbReference type="PANTHER" id="PTHR43064">
    <property type="entry name" value="PHOSPHORIBOSYLAMINOIMIDAZOLE CARBOXYLASE-RELATED"/>
    <property type="match status" value="1"/>
</dbReference>
<comment type="caution">
    <text evidence="2">The sequence shown here is derived from an EMBL/GenBank/DDBJ whole genome shotgun (WGS) entry which is preliminary data.</text>
</comment>
<dbReference type="SUPFAM" id="SSF52255">
    <property type="entry name" value="N5-CAIR mutase (phosphoribosylaminoimidazole carboxylase, PurE)"/>
    <property type="match status" value="1"/>
</dbReference>
<dbReference type="AlphaFoldDB" id="A0A9D1T377"/>
<evidence type="ECO:0000313" key="2">
    <source>
        <dbReference type="EMBL" id="HIV09419.1"/>
    </source>
</evidence>
<sequence length="233" mass="23472">MDAAADLGFARLDLSRPRRTGMGETVYCPGKTAGQLVAILRAFAEAGQAVLGTRCTPEQARAVAEAGLAADYDAVGRTLILGAPPPAPAIGRVIVLTGGTADVPVAEEAARTAAFFGAEVARCYDVGVAGLHRLLGRLDEVRAADVVIAVAGMEGALGSVVAGLVEAPVVAVPTSVGYGAAFDGLAPLLSMLNSCAEGLAVVNIDNGFGAAVMACRILRLAKRKAPHADPALS</sequence>
<reference evidence="2" key="2">
    <citation type="journal article" date="2021" name="PeerJ">
        <title>Extensive microbial diversity within the chicken gut microbiome revealed by metagenomics and culture.</title>
        <authorList>
            <person name="Gilroy R."/>
            <person name="Ravi A."/>
            <person name="Getino M."/>
            <person name="Pursley I."/>
            <person name="Horton D.L."/>
            <person name="Alikhan N.F."/>
            <person name="Baker D."/>
            <person name="Gharbi K."/>
            <person name="Hall N."/>
            <person name="Watson M."/>
            <person name="Adriaenssens E.M."/>
            <person name="Foster-Nyarko E."/>
            <person name="Jarju S."/>
            <person name="Secka A."/>
            <person name="Antonio M."/>
            <person name="Oren A."/>
            <person name="Chaudhuri R.R."/>
            <person name="La Ragione R."/>
            <person name="Hildebrand F."/>
            <person name="Pallen M.J."/>
        </authorList>
    </citation>
    <scope>NUCLEOTIDE SEQUENCE</scope>
    <source>
        <strain evidence="2">35461</strain>
    </source>
</reference>
<dbReference type="InterPro" id="IPR039476">
    <property type="entry name" value="P2CMN_synthase_LarB"/>
</dbReference>
<feature type="domain" description="PurE" evidence="1">
    <location>
        <begin position="91"/>
        <end position="231"/>
    </location>
</feature>
<accession>A0A9D1T377</accession>
<dbReference type="InterPro" id="IPR000031">
    <property type="entry name" value="PurE_dom"/>
</dbReference>
<dbReference type="Pfam" id="PF00731">
    <property type="entry name" value="AIRC"/>
    <property type="match status" value="1"/>
</dbReference>
<dbReference type="EMBL" id="DVOR01000156">
    <property type="protein sequence ID" value="HIV09419.1"/>
    <property type="molecule type" value="Genomic_DNA"/>
</dbReference>
<dbReference type="Proteomes" id="UP000886845">
    <property type="component" value="Unassembled WGS sequence"/>
</dbReference>
<proteinExistence type="predicted"/>
<dbReference type="GO" id="GO:0006189">
    <property type="term" value="P:'de novo' IMP biosynthetic process"/>
    <property type="evidence" value="ECO:0007669"/>
    <property type="project" value="InterPro"/>
</dbReference>
<protein>
    <submittedName>
        <fullName evidence="2">Nickel pincer cofactor biosynthesis protein LarB</fullName>
    </submittedName>
</protein>
<dbReference type="PANTHER" id="PTHR43064:SF1">
    <property type="entry name" value="SLL1489 PROTEIN"/>
    <property type="match status" value="1"/>
</dbReference>